<keyword evidence="2" id="KW-1185">Reference proteome</keyword>
<dbReference type="AlphaFoldDB" id="A0A9J6AKR3"/>
<reference evidence="1 2" key="1">
    <citation type="submission" date="2020-09" db="EMBL/GenBank/DDBJ databases">
        <title>De no assembly of potato wild relative species, Solanum commersonii.</title>
        <authorList>
            <person name="Cho K."/>
        </authorList>
    </citation>
    <scope>NUCLEOTIDE SEQUENCE [LARGE SCALE GENOMIC DNA]</scope>
    <source>
        <strain evidence="1">LZ3.2</strain>
        <tissue evidence="1">Leaf</tissue>
    </source>
</reference>
<dbReference type="PANTHER" id="PTHR31635:SF196">
    <property type="entry name" value="REVERSE TRANSCRIPTASE DOMAIN-CONTAINING PROTEIN-RELATED"/>
    <property type="match status" value="1"/>
</dbReference>
<name>A0A9J6AKR3_SOLCO</name>
<evidence type="ECO:0000313" key="2">
    <source>
        <dbReference type="Proteomes" id="UP000824120"/>
    </source>
</evidence>
<dbReference type="OrthoDB" id="1748181at2759"/>
<gene>
    <name evidence="1" type="ORF">H5410_009876</name>
</gene>
<accession>A0A9J6AKR3</accession>
<comment type="caution">
    <text evidence="1">The sequence shown here is derived from an EMBL/GenBank/DDBJ whole genome shotgun (WGS) entry which is preliminary data.</text>
</comment>
<dbReference type="Proteomes" id="UP000824120">
    <property type="component" value="Chromosome 2"/>
</dbReference>
<evidence type="ECO:0000313" key="1">
    <source>
        <dbReference type="EMBL" id="KAG5624658.1"/>
    </source>
</evidence>
<proteinExistence type="predicted"/>
<dbReference type="PANTHER" id="PTHR31635">
    <property type="entry name" value="REVERSE TRANSCRIPTASE DOMAIN-CONTAINING PROTEIN-RELATED"/>
    <property type="match status" value="1"/>
</dbReference>
<protein>
    <submittedName>
        <fullName evidence="1">Uncharacterized protein</fullName>
    </submittedName>
</protein>
<organism evidence="1 2">
    <name type="scientific">Solanum commersonii</name>
    <name type="common">Commerson's wild potato</name>
    <name type="synonym">Commerson's nightshade</name>
    <dbReference type="NCBI Taxonomy" id="4109"/>
    <lineage>
        <taxon>Eukaryota</taxon>
        <taxon>Viridiplantae</taxon>
        <taxon>Streptophyta</taxon>
        <taxon>Embryophyta</taxon>
        <taxon>Tracheophyta</taxon>
        <taxon>Spermatophyta</taxon>
        <taxon>Magnoliopsida</taxon>
        <taxon>eudicotyledons</taxon>
        <taxon>Gunneridae</taxon>
        <taxon>Pentapetalae</taxon>
        <taxon>asterids</taxon>
        <taxon>lamiids</taxon>
        <taxon>Solanales</taxon>
        <taxon>Solanaceae</taxon>
        <taxon>Solanoideae</taxon>
        <taxon>Solaneae</taxon>
        <taxon>Solanum</taxon>
    </lineage>
</organism>
<sequence length="141" mass="16744">MATAHKKFNNIDRLIIRGDEVKEPEVIKVNMIEFYKKLYIETELWRPSFEYVNYPRISQEEQDSLQRPFSEDEVLNIIKQCDGDKAPGPDGFTMSFFKVCWEILKEDLMQTIHNFHQKETFEKSFNATFVALIPKNMEQKS</sequence>
<dbReference type="EMBL" id="JACXVP010000002">
    <property type="protein sequence ID" value="KAG5624658.1"/>
    <property type="molecule type" value="Genomic_DNA"/>
</dbReference>